<reference evidence="6 7" key="1">
    <citation type="submission" date="2016-07" db="EMBL/GenBank/DDBJ databases">
        <title>Draft genome of the white-rot fungus Obba rivulosa 3A-2.</title>
        <authorList>
            <consortium name="DOE Joint Genome Institute"/>
            <person name="Miettinen O."/>
            <person name="Riley R."/>
            <person name="Acob R."/>
            <person name="Barry K."/>
            <person name="Cullen D."/>
            <person name="De Vries R."/>
            <person name="Hainaut M."/>
            <person name="Hatakka A."/>
            <person name="Henrissat B."/>
            <person name="Hilden K."/>
            <person name="Kuo R."/>
            <person name="Labutti K."/>
            <person name="Lipzen A."/>
            <person name="Makela M.R."/>
            <person name="Sandor L."/>
            <person name="Spatafora J.W."/>
            <person name="Grigoriev I.V."/>
            <person name="Hibbett D.S."/>
        </authorList>
    </citation>
    <scope>NUCLEOTIDE SEQUENCE [LARGE SCALE GENOMIC DNA]</scope>
    <source>
        <strain evidence="6 7">3A-2</strain>
    </source>
</reference>
<keyword evidence="4 5" id="KW-0472">Membrane</keyword>
<protein>
    <recommendedName>
        <fullName evidence="8">Tetraspanin</fullName>
    </recommendedName>
</protein>
<evidence type="ECO:0008006" key="8">
    <source>
        <dbReference type="Google" id="ProtNLM"/>
    </source>
</evidence>
<evidence type="ECO:0000256" key="5">
    <source>
        <dbReference type="SAM" id="Phobius"/>
    </source>
</evidence>
<dbReference type="GO" id="GO:0016020">
    <property type="term" value="C:membrane"/>
    <property type="evidence" value="ECO:0007669"/>
    <property type="project" value="UniProtKB-SubCell"/>
</dbReference>
<gene>
    <name evidence="6" type="ORF">OBBRIDRAFT_736360</name>
</gene>
<dbReference type="Proteomes" id="UP000250043">
    <property type="component" value="Unassembled WGS sequence"/>
</dbReference>
<name>A0A8E2ASH5_9APHY</name>
<comment type="subcellular location">
    <subcellularLocation>
        <location evidence="1">Membrane</location>
        <topology evidence="1">Multi-pass membrane protein</topology>
    </subcellularLocation>
</comment>
<dbReference type="EMBL" id="KV722489">
    <property type="protein sequence ID" value="OCH87332.1"/>
    <property type="molecule type" value="Genomic_DNA"/>
</dbReference>
<accession>A0A8E2ASH5</accession>
<keyword evidence="3 5" id="KW-1133">Transmembrane helix</keyword>
<keyword evidence="7" id="KW-1185">Reference proteome</keyword>
<evidence type="ECO:0000256" key="4">
    <source>
        <dbReference type="ARBA" id="ARBA00023136"/>
    </source>
</evidence>
<organism evidence="6 7">
    <name type="scientific">Obba rivulosa</name>
    <dbReference type="NCBI Taxonomy" id="1052685"/>
    <lineage>
        <taxon>Eukaryota</taxon>
        <taxon>Fungi</taxon>
        <taxon>Dikarya</taxon>
        <taxon>Basidiomycota</taxon>
        <taxon>Agaricomycotina</taxon>
        <taxon>Agaricomycetes</taxon>
        <taxon>Polyporales</taxon>
        <taxon>Gelatoporiaceae</taxon>
        <taxon>Obba</taxon>
    </lineage>
</organism>
<evidence type="ECO:0000313" key="7">
    <source>
        <dbReference type="Proteomes" id="UP000250043"/>
    </source>
</evidence>
<evidence type="ECO:0000313" key="6">
    <source>
        <dbReference type="EMBL" id="OCH87332.1"/>
    </source>
</evidence>
<evidence type="ECO:0000256" key="2">
    <source>
        <dbReference type="ARBA" id="ARBA00022692"/>
    </source>
</evidence>
<proteinExistence type="predicted"/>
<dbReference type="AlphaFoldDB" id="A0A8E2ASH5"/>
<feature type="transmembrane region" description="Helical" evidence="5">
    <location>
        <begin position="62"/>
        <end position="81"/>
    </location>
</feature>
<dbReference type="OrthoDB" id="2156690at2759"/>
<keyword evidence="2 5" id="KW-0812">Transmembrane</keyword>
<feature type="transmembrane region" description="Helical" evidence="5">
    <location>
        <begin position="21"/>
        <end position="42"/>
    </location>
</feature>
<evidence type="ECO:0000256" key="1">
    <source>
        <dbReference type="ARBA" id="ARBA00004141"/>
    </source>
</evidence>
<sequence length="303" mass="33541">MLEEGEGLGLDRIDRWTIHKWCLILSVSTIFVYGIAGLVFSVLTWFQTWPQADVMNVADIDILVLITLASSMLLLTFLVGLSGTILNSRPLLAVYALLLWPAGLAIVVIGYVAYKRSTFALDRKLNLAWSEWYTLPDRLVIQDSLRCCGFYDALHDAAPSKQCYARTPLLGCKGRLYCFEKQSLGAVWTAAFALVPLHVLNILVALLCANHVTRTFGKGLMPKRYRLSGADVRADAEKIMGPYAPVRPVRRPELSRASSSDCRGTEKVDPRAIVAGGNSLERASLWTSQLTGLGLDPWARKQI</sequence>
<feature type="transmembrane region" description="Helical" evidence="5">
    <location>
        <begin position="93"/>
        <end position="114"/>
    </location>
</feature>
<dbReference type="Pfam" id="PF00335">
    <property type="entry name" value="Tetraspanin"/>
    <property type="match status" value="1"/>
</dbReference>
<evidence type="ECO:0000256" key="3">
    <source>
        <dbReference type="ARBA" id="ARBA00022989"/>
    </source>
</evidence>
<feature type="transmembrane region" description="Helical" evidence="5">
    <location>
        <begin position="186"/>
        <end position="209"/>
    </location>
</feature>
<dbReference type="InterPro" id="IPR018499">
    <property type="entry name" value="Tetraspanin/Peripherin"/>
</dbReference>